<accession>A0AAD2G368</accession>
<dbReference type="GO" id="GO:0001965">
    <property type="term" value="F:G-protein alpha-subunit binding"/>
    <property type="evidence" value="ECO:0007669"/>
    <property type="project" value="TreeGrafter"/>
</dbReference>
<reference evidence="4" key="1">
    <citation type="submission" date="2023-08" db="EMBL/GenBank/DDBJ databases">
        <authorList>
            <person name="Audoor S."/>
            <person name="Bilcke G."/>
        </authorList>
    </citation>
    <scope>NUCLEOTIDE SEQUENCE</scope>
</reference>
<dbReference type="Pfam" id="PF10165">
    <property type="entry name" value="Ric8"/>
    <property type="match status" value="1"/>
</dbReference>
<evidence type="ECO:0000256" key="2">
    <source>
        <dbReference type="ARBA" id="ARBA00022658"/>
    </source>
</evidence>
<dbReference type="PANTHER" id="PTHR12425">
    <property type="entry name" value="SYNEMBRYN"/>
    <property type="match status" value="1"/>
</dbReference>
<dbReference type="GO" id="GO:0007186">
    <property type="term" value="P:G protein-coupled receptor signaling pathway"/>
    <property type="evidence" value="ECO:0007669"/>
    <property type="project" value="TreeGrafter"/>
</dbReference>
<name>A0AAD2G368_9STRA</name>
<dbReference type="Proteomes" id="UP001295423">
    <property type="component" value="Unassembled WGS sequence"/>
</dbReference>
<dbReference type="AlphaFoldDB" id="A0AAD2G368"/>
<comment type="caution">
    <text evidence="4">The sequence shown here is derived from an EMBL/GenBank/DDBJ whole genome shotgun (WGS) entry which is preliminary data.</text>
</comment>
<sequence>MDFPKKLFSVLNDVGENASVNDVLTKVSDDVEKFLSAPPQTGNSEAGILQDDVLEVMKPVSVLVLKGLIKSVHGSDAVDFEDTEKKTLKGTLSVKQIYLDNKDGLDTGAVSCYVRAGKNLLRWYIQIFLSQRAPSHPSPVSCLQNKGTVELLVCFLENQMEKMNIANQEMERDISLFLFYATFSAFPGDETSEGALCHLIFDLSFTRTVLKFLVKPCSSALLVALVRNIHTAIVSLQGAGKEVMNCKISCNESSSQTAVWFSDDACEVSFSSICTDILHWALNSEPVFPGEAGDRRFDLVLEILGAFYALSRGKHLDGSESSKKLFQCIVDILKLPQDESEKDMIQCKTSVVSLLMDCSPVISKDLISNGCLESLLELMDAQVRRIIEGVKVDDGAAAAILPVVIVLNKFSTANADVRKTAKDFVFPPEAEEAFRQKVQEHESTSKKRNMGPLDAPKRTLRWNLISLLTWPQGHIKRCTGELLWTLCSFNATEFVHRVGFGNGMPLLGAKGLVRMPQQ</sequence>
<keyword evidence="3" id="KW-0143">Chaperone</keyword>
<dbReference type="GO" id="GO:0005085">
    <property type="term" value="F:guanyl-nucleotide exchange factor activity"/>
    <property type="evidence" value="ECO:0007669"/>
    <property type="project" value="UniProtKB-KW"/>
</dbReference>
<evidence type="ECO:0000313" key="5">
    <source>
        <dbReference type="Proteomes" id="UP001295423"/>
    </source>
</evidence>
<evidence type="ECO:0000256" key="3">
    <source>
        <dbReference type="ARBA" id="ARBA00023186"/>
    </source>
</evidence>
<protein>
    <submittedName>
        <fullName evidence="4">Uncharacterized protein</fullName>
    </submittedName>
</protein>
<evidence type="ECO:0000313" key="4">
    <source>
        <dbReference type="EMBL" id="CAJ1961083.1"/>
    </source>
</evidence>
<dbReference type="GO" id="GO:0005737">
    <property type="term" value="C:cytoplasm"/>
    <property type="evidence" value="ECO:0007669"/>
    <property type="project" value="TreeGrafter"/>
</dbReference>
<gene>
    <name evidence="4" type="ORF">CYCCA115_LOCUS19031</name>
</gene>
<dbReference type="EMBL" id="CAKOGP040002080">
    <property type="protein sequence ID" value="CAJ1961083.1"/>
    <property type="molecule type" value="Genomic_DNA"/>
</dbReference>
<proteinExistence type="inferred from homology"/>
<dbReference type="PANTHER" id="PTHR12425:SF5">
    <property type="entry name" value="SYNEMBRYN"/>
    <property type="match status" value="1"/>
</dbReference>
<dbReference type="InterPro" id="IPR019318">
    <property type="entry name" value="Gua_nucleotide_exch_fac_Ric8"/>
</dbReference>
<comment type="similarity">
    <text evidence="1">Belongs to the synembryn family.</text>
</comment>
<keyword evidence="5" id="KW-1185">Reference proteome</keyword>
<organism evidence="4 5">
    <name type="scientific">Cylindrotheca closterium</name>
    <dbReference type="NCBI Taxonomy" id="2856"/>
    <lineage>
        <taxon>Eukaryota</taxon>
        <taxon>Sar</taxon>
        <taxon>Stramenopiles</taxon>
        <taxon>Ochrophyta</taxon>
        <taxon>Bacillariophyta</taxon>
        <taxon>Bacillariophyceae</taxon>
        <taxon>Bacillariophycidae</taxon>
        <taxon>Bacillariales</taxon>
        <taxon>Bacillariaceae</taxon>
        <taxon>Cylindrotheca</taxon>
    </lineage>
</organism>
<keyword evidence="2" id="KW-0344">Guanine-nucleotide releasing factor</keyword>
<evidence type="ECO:0000256" key="1">
    <source>
        <dbReference type="ARBA" id="ARBA00009049"/>
    </source>
</evidence>